<reference evidence="2 3" key="1">
    <citation type="submission" date="2017-03" db="EMBL/GenBank/DDBJ databases">
        <title>Genome Survey of Euroglyphus maynei.</title>
        <authorList>
            <person name="Arlian L.G."/>
            <person name="Morgan M.S."/>
            <person name="Rider S.D."/>
        </authorList>
    </citation>
    <scope>NUCLEOTIDE SEQUENCE [LARGE SCALE GENOMIC DNA]</scope>
    <source>
        <strain evidence="2">Arlian Lab</strain>
        <tissue evidence="2">Whole body</tissue>
    </source>
</reference>
<comment type="caution">
    <text evidence="2">The sequence shown here is derived from an EMBL/GenBank/DDBJ whole genome shotgun (WGS) entry which is preliminary data.</text>
</comment>
<organism evidence="2 3">
    <name type="scientific">Euroglyphus maynei</name>
    <name type="common">Mayne's house dust mite</name>
    <dbReference type="NCBI Taxonomy" id="6958"/>
    <lineage>
        <taxon>Eukaryota</taxon>
        <taxon>Metazoa</taxon>
        <taxon>Ecdysozoa</taxon>
        <taxon>Arthropoda</taxon>
        <taxon>Chelicerata</taxon>
        <taxon>Arachnida</taxon>
        <taxon>Acari</taxon>
        <taxon>Acariformes</taxon>
        <taxon>Sarcoptiformes</taxon>
        <taxon>Astigmata</taxon>
        <taxon>Psoroptidia</taxon>
        <taxon>Analgoidea</taxon>
        <taxon>Pyroglyphidae</taxon>
        <taxon>Pyroglyphinae</taxon>
        <taxon>Euroglyphus</taxon>
    </lineage>
</organism>
<dbReference type="SUPFAM" id="SSF52091">
    <property type="entry name" value="SpoIIaa-like"/>
    <property type="match status" value="1"/>
</dbReference>
<dbReference type="InterPro" id="IPR002645">
    <property type="entry name" value="STAS_dom"/>
</dbReference>
<dbReference type="InterPro" id="IPR036513">
    <property type="entry name" value="STAS_dom_sf"/>
</dbReference>
<dbReference type="EMBL" id="MUJZ01036084">
    <property type="protein sequence ID" value="OTF76726.1"/>
    <property type="molecule type" value="Genomic_DNA"/>
</dbReference>
<gene>
    <name evidence="2" type="ORF">BLA29_010134</name>
</gene>
<evidence type="ECO:0000259" key="1">
    <source>
        <dbReference type="PROSITE" id="PS50801"/>
    </source>
</evidence>
<accession>A0A1Y3BAY3</accession>
<feature type="domain" description="STAS" evidence="1">
    <location>
        <begin position="1"/>
        <end position="88"/>
    </location>
</feature>
<evidence type="ECO:0000313" key="3">
    <source>
        <dbReference type="Proteomes" id="UP000194236"/>
    </source>
</evidence>
<sequence length="96" mass="11153">MALDMNGSMSRLPIIDIIIFDCTRLTYIDQNGVETLIDTINTIREYGVHMILASCSQFVYKNLEKNNFFKNFNPRHCYMSVMDAIADLEHNNNDKQ</sequence>
<protein>
    <recommendedName>
        <fullName evidence="1">STAS domain-containing protein</fullName>
    </recommendedName>
</protein>
<dbReference type="PROSITE" id="PS50801">
    <property type="entry name" value="STAS"/>
    <property type="match status" value="1"/>
</dbReference>
<dbReference type="CDD" id="cd07042">
    <property type="entry name" value="STAS_SulP_like_sulfate_transporter"/>
    <property type="match status" value="1"/>
</dbReference>
<dbReference type="Pfam" id="PF01740">
    <property type="entry name" value="STAS"/>
    <property type="match status" value="1"/>
</dbReference>
<proteinExistence type="predicted"/>
<dbReference type="Gene3D" id="3.30.750.24">
    <property type="entry name" value="STAS domain"/>
    <property type="match status" value="1"/>
</dbReference>
<evidence type="ECO:0000313" key="2">
    <source>
        <dbReference type="EMBL" id="OTF76726.1"/>
    </source>
</evidence>
<keyword evidence="3" id="KW-1185">Reference proteome</keyword>
<name>A0A1Y3BAY3_EURMA</name>
<dbReference type="AlphaFoldDB" id="A0A1Y3BAY3"/>
<dbReference type="Proteomes" id="UP000194236">
    <property type="component" value="Unassembled WGS sequence"/>
</dbReference>